<dbReference type="Pfam" id="PF00026">
    <property type="entry name" value="Asp"/>
    <property type="match status" value="1"/>
</dbReference>
<name>A0A1S8WP27_OPIVI</name>
<evidence type="ECO:0000259" key="2">
    <source>
        <dbReference type="PROSITE" id="PS51767"/>
    </source>
</evidence>
<dbReference type="InterPro" id="IPR033121">
    <property type="entry name" value="PEPTIDASE_A1"/>
</dbReference>
<dbReference type="InterPro" id="IPR001461">
    <property type="entry name" value="Aspartic_peptidase_A1"/>
</dbReference>
<evidence type="ECO:0000313" key="4">
    <source>
        <dbReference type="Proteomes" id="UP000243686"/>
    </source>
</evidence>
<proteinExistence type="inferred from homology"/>
<protein>
    <recommendedName>
        <fullName evidence="2">Peptidase A1 domain-containing protein</fullName>
    </recommendedName>
</protein>
<dbReference type="PANTHER" id="PTHR47966:SF51">
    <property type="entry name" value="BETA-SITE APP-CLEAVING ENZYME, ISOFORM A-RELATED"/>
    <property type="match status" value="1"/>
</dbReference>
<dbReference type="InterPro" id="IPR021109">
    <property type="entry name" value="Peptidase_aspartic_dom_sf"/>
</dbReference>
<dbReference type="SUPFAM" id="SSF50630">
    <property type="entry name" value="Acid proteases"/>
    <property type="match status" value="1"/>
</dbReference>
<evidence type="ECO:0000256" key="1">
    <source>
        <dbReference type="ARBA" id="ARBA00007447"/>
    </source>
</evidence>
<accession>A0A1S8WP27</accession>
<dbReference type="GO" id="GO:0006508">
    <property type="term" value="P:proteolysis"/>
    <property type="evidence" value="ECO:0007669"/>
    <property type="project" value="InterPro"/>
</dbReference>
<dbReference type="GO" id="GO:0004190">
    <property type="term" value="F:aspartic-type endopeptidase activity"/>
    <property type="evidence" value="ECO:0007669"/>
    <property type="project" value="InterPro"/>
</dbReference>
<evidence type="ECO:0000313" key="3">
    <source>
        <dbReference type="EMBL" id="OON16209.1"/>
    </source>
</evidence>
<dbReference type="Proteomes" id="UP000243686">
    <property type="component" value="Unassembled WGS sequence"/>
</dbReference>
<comment type="similarity">
    <text evidence="1">Belongs to the peptidase A1 family.</text>
</comment>
<keyword evidence="4" id="KW-1185">Reference proteome</keyword>
<feature type="domain" description="Peptidase A1" evidence="2">
    <location>
        <begin position="1"/>
        <end position="138"/>
    </location>
</feature>
<dbReference type="PROSITE" id="PS51767">
    <property type="entry name" value="PEPTIDASE_A1"/>
    <property type="match status" value="1"/>
</dbReference>
<dbReference type="Gene3D" id="2.40.70.10">
    <property type="entry name" value="Acid Proteases"/>
    <property type="match status" value="1"/>
</dbReference>
<sequence length="142" mass="16098">MFKTYATVGISIICRISYGDKVLCHPCRVIVDTGSPNSFGPRKSLQKVLAKDGLEDIGHGVLYALPENLPRVQPIKITMRSNTFTLSGDELVREWNEKFIFAIIIDLDAETKDWIFGVSLLRFFHTIFDQQNSQVGFAERQC</sequence>
<gene>
    <name evidence="3" type="ORF">X801_07980</name>
</gene>
<organism evidence="3 4">
    <name type="scientific">Opisthorchis viverrini</name>
    <name type="common">Southeast Asian liver fluke</name>
    <dbReference type="NCBI Taxonomy" id="6198"/>
    <lineage>
        <taxon>Eukaryota</taxon>
        <taxon>Metazoa</taxon>
        <taxon>Spiralia</taxon>
        <taxon>Lophotrochozoa</taxon>
        <taxon>Platyhelminthes</taxon>
        <taxon>Trematoda</taxon>
        <taxon>Digenea</taxon>
        <taxon>Opisthorchiida</taxon>
        <taxon>Opisthorchiata</taxon>
        <taxon>Opisthorchiidae</taxon>
        <taxon>Opisthorchis</taxon>
    </lineage>
</organism>
<reference evidence="3 4" key="1">
    <citation type="submission" date="2015-03" db="EMBL/GenBank/DDBJ databases">
        <title>Draft genome of the nematode, Opisthorchis viverrini.</title>
        <authorList>
            <person name="Mitreva M."/>
        </authorList>
    </citation>
    <scope>NUCLEOTIDE SEQUENCE [LARGE SCALE GENOMIC DNA]</scope>
    <source>
        <strain evidence="3">Khon Kaen</strain>
    </source>
</reference>
<dbReference type="EMBL" id="KV898330">
    <property type="protein sequence ID" value="OON16209.1"/>
    <property type="molecule type" value="Genomic_DNA"/>
</dbReference>
<dbReference type="AlphaFoldDB" id="A0A1S8WP27"/>
<dbReference type="PANTHER" id="PTHR47966">
    <property type="entry name" value="BETA-SITE APP-CLEAVING ENZYME, ISOFORM A-RELATED"/>
    <property type="match status" value="1"/>
</dbReference>